<dbReference type="AlphaFoldDB" id="A0A7J9NE62"/>
<evidence type="ECO:0000313" key="2">
    <source>
        <dbReference type="Proteomes" id="UP000593576"/>
    </source>
</evidence>
<keyword evidence="2" id="KW-1185">Reference proteome</keyword>
<gene>
    <name evidence="1" type="ORF">Goshw_026388</name>
</gene>
<proteinExistence type="predicted"/>
<evidence type="ECO:0000313" key="1">
    <source>
        <dbReference type="EMBL" id="MBA0881356.1"/>
    </source>
</evidence>
<organism evidence="1 2">
    <name type="scientific">Gossypium schwendimanii</name>
    <name type="common">Cotton</name>
    <dbReference type="NCBI Taxonomy" id="34291"/>
    <lineage>
        <taxon>Eukaryota</taxon>
        <taxon>Viridiplantae</taxon>
        <taxon>Streptophyta</taxon>
        <taxon>Embryophyta</taxon>
        <taxon>Tracheophyta</taxon>
        <taxon>Spermatophyta</taxon>
        <taxon>Magnoliopsida</taxon>
        <taxon>eudicotyledons</taxon>
        <taxon>Gunneridae</taxon>
        <taxon>Pentapetalae</taxon>
        <taxon>rosids</taxon>
        <taxon>malvids</taxon>
        <taxon>Malvales</taxon>
        <taxon>Malvaceae</taxon>
        <taxon>Malvoideae</taxon>
        <taxon>Gossypium</taxon>
    </lineage>
</organism>
<dbReference type="EMBL" id="JABFAF010279149">
    <property type="protein sequence ID" value="MBA0881356.1"/>
    <property type="molecule type" value="Genomic_DNA"/>
</dbReference>
<accession>A0A7J9NE62</accession>
<reference evidence="1 2" key="1">
    <citation type="journal article" date="2019" name="Genome Biol. Evol.">
        <title>Insights into the evolution of the New World diploid cottons (Gossypium, subgenus Houzingenia) based on genome sequencing.</title>
        <authorList>
            <person name="Grover C.E."/>
            <person name="Arick M.A. 2nd"/>
            <person name="Thrash A."/>
            <person name="Conover J.L."/>
            <person name="Sanders W.S."/>
            <person name="Peterson D.G."/>
            <person name="Frelichowski J.E."/>
            <person name="Scheffler J.A."/>
            <person name="Scheffler B.E."/>
            <person name="Wendel J.F."/>
        </authorList>
    </citation>
    <scope>NUCLEOTIDE SEQUENCE [LARGE SCALE GENOMIC DNA]</scope>
    <source>
        <strain evidence="1">1</strain>
        <tissue evidence="1">Leaf</tissue>
    </source>
</reference>
<comment type="caution">
    <text evidence="1">The sequence shown here is derived from an EMBL/GenBank/DDBJ whole genome shotgun (WGS) entry which is preliminary data.</text>
</comment>
<dbReference type="Proteomes" id="UP000593576">
    <property type="component" value="Unassembled WGS sequence"/>
</dbReference>
<name>A0A7J9NE62_GOSSC</name>
<sequence length="35" mass="4231">MVLFHSVQPYAYFTWNHNFIRANRLVILDLNGKDH</sequence>
<protein>
    <submittedName>
        <fullName evidence="1">Uncharacterized protein</fullName>
    </submittedName>
</protein>